<evidence type="ECO:0000313" key="3">
    <source>
        <dbReference type="Proteomes" id="UP001551176"/>
    </source>
</evidence>
<sequence>MTGDTITQDVGATTARPTVTQGWAARELGLKRGEFDLAVMLGRIRTVGETPGGRRRVTREEIDRVRGSDGSVEALREGVRAVGTAEGAELMHISSARFTRLARAGFLTPVKFYLNRYRAVVWLYLAEELAHFAESELHGTLLKGRMPETMRGQLEEGQDLRARNWRGRHAGFLLRQSEDAWERAAAMASLLDPVQIAEIVRDPYERAYLNRLRPVPRSSQGGSDSPGAHIVEKIMTADAPDEIRWLRSSLLIGLVQARAERPAPRPAPRVAPEPVTASMEWRAPSDAAVTDTGTAPSPATAAGTAMASASGSVHESRGLMQWLRRRRP</sequence>
<proteinExistence type="predicted"/>
<protein>
    <submittedName>
        <fullName evidence="2">DUF6397 family protein</fullName>
    </submittedName>
</protein>
<organism evidence="2 3">
    <name type="scientific">Streptomyces atriruber</name>
    <dbReference type="NCBI Taxonomy" id="545121"/>
    <lineage>
        <taxon>Bacteria</taxon>
        <taxon>Bacillati</taxon>
        <taxon>Actinomycetota</taxon>
        <taxon>Actinomycetes</taxon>
        <taxon>Kitasatosporales</taxon>
        <taxon>Streptomycetaceae</taxon>
        <taxon>Streptomyces</taxon>
    </lineage>
</organism>
<accession>A0ABV3BG10</accession>
<comment type="caution">
    <text evidence="2">The sequence shown here is derived from an EMBL/GenBank/DDBJ whole genome shotgun (WGS) entry which is preliminary data.</text>
</comment>
<gene>
    <name evidence="2" type="ORF">ABZ921_01710</name>
</gene>
<name>A0ABV3BG10_9ACTN</name>
<evidence type="ECO:0000256" key="1">
    <source>
        <dbReference type="SAM" id="MobiDB-lite"/>
    </source>
</evidence>
<feature type="compositionally biased region" description="Low complexity" evidence="1">
    <location>
        <begin position="292"/>
        <end position="312"/>
    </location>
</feature>
<dbReference type="RefSeq" id="WP_359343433.1">
    <property type="nucleotide sequence ID" value="NZ_JBEYXV010000001.1"/>
</dbReference>
<dbReference type="EMBL" id="JBEYXV010000001">
    <property type="protein sequence ID" value="MEU6819317.1"/>
    <property type="molecule type" value="Genomic_DNA"/>
</dbReference>
<feature type="region of interest" description="Disordered" evidence="1">
    <location>
        <begin position="285"/>
        <end position="328"/>
    </location>
</feature>
<evidence type="ECO:0000313" key="2">
    <source>
        <dbReference type="EMBL" id="MEU6819317.1"/>
    </source>
</evidence>
<reference evidence="2 3" key="1">
    <citation type="submission" date="2024-06" db="EMBL/GenBank/DDBJ databases">
        <title>The Natural Products Discovery Center: Release of the First 8490 Sequenced Strains for Exploring Actinobacteria Biosynthetic Diversity.</title>
        <authorList>
            <person name="Kalkreuter E."/>
            <person name="Kautsar S.A."/>
            <person name="Yang D."/>
            <person name="Bader C.D."/>
            <person name="Teijaro C.N."/>
            <person name="Fluegel L."/>
            <person name="Davis C.M."/>
            <person name="Simpson J.R."/>
            <person name="Lauterbach L."/>
            <person name="Steele A.D."/>
            <person name="Gui C."/>
            <person name="Meng S."/>
            <person name="Li G."/>
            <person name="Viehrig K."/>
            <person name="Ye F."/>
            <person name="Su P."/>
            <person name="Kiefer A.F."/>
            <person name="Nichols A."/>
            <person name="Cepeda A.J."/>
            <person name="Yan W."/>
            <person name="Fan B."/>
            <person name="Jiang Y."/>
            <person name="Adhikari A."/>
            <person name="Zheng C.-J."/>
            <person name="Schuster L."/>
            <person name="Cowan T.M."/>
            <person name="Smanski M.J."/>
            <person name="Chevrette M.G."/>
            <person name="De Carvalho L.P.S."/>
            <person name="Shen B."/>
        </authorList>
    </citation>
    <scope>NUCLEOTIDE SEQUENCE [LARGE SCALE GENOMIC DNA]</scope>
    <source>
        <strain evidence="2 3">NPDC046838</strain>
    </source>
</reference>
<dbReference type="InterPro" id="IPR045652">
    <property type="entry name" value="DUF6397"/>
</dbReference>
<dbReference type="Proteomes" id="UP001551176">
    <property type="component" value="Unassembled WGS sequence"/>
</dbReference>
<keyword evidence="3" id="KW-1185">Reference proteome</keyword>
<dbReference type="Pfam" id="PF19934">
    <property type="entry name" value="DUF6397"/>
    <property type="match status" value="1"/>
</dbReference>